<evidence type="ECO:0000313" key="2">
    <source>
        <dbReference type="Proteomes" id="UP000178319"/>
    </source>
</evidence>
<dbReference type="EMBL" id="MHBZ01000027">
    <property type="protein sequence ID" value="OGY10902.1"/>
    <property type="molecule type" value="Genomic_DNA"/>
</dbReference>
<dbReference type="AlphaFoldDB" id="A0A1G1V6L7"/>
<dbReference type="Proteomes" id="UP000178319">
    <property type="component" value="Unassembled WGS sequence"/>
</dbReference>
<sequence length="157" mass="17198">MREDDPATVPVIVTIGRKTLNLTSLRENQAPTRGLNLTWQEEGGILTLTYGSGRQIARVRGVSWEFALSIAGRSRMDSIPGVRNRWVVLAPKAYLLCHNGTCKANTLEQGLKELGLNVTIVQSTKLALLGASVRYTGTSFSVGYILKALRRKCRAPT</sequence>
<gene>
    <name evidence="1" type="ORF">A3D26_01695</name>
</gene>
<proteinExistence type="predicted"/>
<name>A0A1G1V6L7_9BACT</name>
<organism evidence="1 2">
    <name type="scientific">Candidatus Blackburnbacteria bacterium RIFCSPHIGHO2_02_FULL_44_20</name>
    <dbReference type="NCBI Taxonomy" id="1797516"/>
    <lineage>
        <taxon>Bacteria</taxon>
        <taxon>Candidatus Blackburniibacteriota</taxon>
    </lineage>
</organism>
<accession>A0A1G1V6L7</accession>
<comment type="caution">
    <text evidence="1">The sequence shown here is derived from an EMBL/GenBank/DDBJ whole genome shotgun (WGS) entry which is preliminary data.</text>
</comment>
<reference evidence="1 2" key="1">
    <citation type="journal article" date="2016" name="Nat. Commun.">
        <title>Thousands of microbial genomes shed light on interconnected biogeochemical processes in an aquifer system.</title>
        <authorList>
            <person name="Anantharaman K."/>
            <person name="Brown C.T."/>
            <person name="Hug L.A."/>
            <person name="Sharon I."/>
            <person name="Castelle C.J."/>
            <person name="Probst A.J."/>
            <person name="Thomas B.C."/>
            <person name="Singh A."/>
            <person name="Wilkins M.J."/>
            <person name="Karaoz U."/>
            <person name="Brodie E.L."/>
            <person name="Williams K.H."/>
            <person name="Hubbard S.S."/>
            <person name="Banfield J.F."/>
        </authorList>
    </citation>
    <scope>NUCLEOTIDE SEQUENCE [LARGE SCALE GENOMIC DNA]</scope>
</reference>
<evidence type="ECO:0000313" key="1">
    <source>
        <dbReference type="EMBL" id="OGY10902.1"/>
    </source>
</evidence>
<protein>
    <submittedName>
        <fullName evidence="1">Uncharacterized protein</fullName>
    </submittedName>
</protein>